<dbReference type="PRINTS" id="PR01805">
    <property type="entry name" value="VACJLIPOPROT"/>
</dbReference>
<dbReference type="EMBL" id="WTVM01000027">
    <property type="protein sequence ID" value="NMG02612.1"/>
    <property type="molecule type" value="Genomic_DNA"/>
</dbReference>
<gene>
    <name evidence="4" type="ORF">GPA21_06465</name>
</gene>
<reference evidence="4" key="1">
    <citation type="submission" date="2019-12" db="EMBL/GenBank/DDBJ databases">
        <title>Comparative genomics gives insights into the taxonomy of the Azoarcus-Aromatoleum group and reveals separate origins of nif in the plant-associated Azoarcus and non-plant-associated Aromatoleum sub-groups.</title>
        <authorList>
            <person name="Lafos M."/>
            <person name="Maluk M."/>
            <person name="Batista M."/>
            <person name="Junghare M."/>
            <person name="Carmona M."/>
            <person name="Faoro H."/>
            <person name="Cruz L.M."/>
            <person name="Battistoni F."/>
            <person name="De Souza E."/>
            <person name="Pedrosa F."/>
            <person name="Chen W.-M."/>
            <person name="Poole P.S."/>
            <person name="Dixon R.A."/>
            <person name="James E.K."/>
        </authorList>
    </citation>
    <scope>NUCLEOTIDE SEQUENCE</scope>
    <source>
        <strain evidence="4">NSC3</strain>
    </source>
</reference>
<feature type="signal peptide" evidence="3">
    <location>
        <begin position="1"/>
        <end position="23"/>
    </location>
</feature>
<dbReference type="GO" id="GO:0016020">
    <property type="term" value="C:membrane"/>
    <property type="evidence" value="ECO:0007669"/>
    <property type="project" value="InterPro"/>
</dbReference>
<dbReference type="GO" id="GO:0120010">
    <property type="term" value="P:intermembrane phospholipid transfer"/>
    <property type="evidence" value="ECO:0007669"/>
    <property type="project" value="TreeGrafter"/>
</dbReference>
<dbReference type="RefSeq" id="WP_168987393.1">
    <property type="nucleotide sequence ID" value="NZ_CAWPHM010000199.1"/>
</dbReference>
<evidence type="ECO:0000256" key="1">
    <source>
        <dbReference type="ARBA" id="ARBA00010634"/>
    </source>
</evidence>
<evidence type="ECO:0000256" key="2">
    <source>
        <dbReference type="ARBA" id="ARBA00022729"/>
    </source>
</evidence>
<feature type="chain" id="PRO_5038089533" evidence="3">
    <location>
        <begin position="24"/>
        <end position="284"/>
    </location>
</feature>
<organism evidence="4 5">
    <name type="scientific">Azoarcus taiwanensis</name>
    <dbReference type="NCBI Taxonomy" id="666964"/>
    <lineage>
        <taxon>Bacteria</taxon>
        <taxon>Pseudomonadati</taxon>
        <taxon>Pseudomonadota</taxon>
        <taxon>Betaproteobacteria</taxon>
        <taxon>Rhodocyclales</taxon>
        <taxon>Zoogloeaceae</taxon>
        <taxon>Azoarcus</taxon>
    </lineage>
</organism>
<sequence length="284" mass="31081">MHALTRIAALFLAVAMLALSGCASTPRNPDDPLERYNRAMFSFNDGVDRALVRPAAQVYETVTPRLVRTGVGNFFGNIADVWIGLNNMLQGKVGDGMSDWMRFMVNSTFGIFGLFDVASEMGLPKNDEDFGQTLAVWGVGEGPYVVLPLLGPRTLRDAAALPVDMKGDPVASLDHGQTRAAFAVLRVVHGRAKLLPLDATLEDALDKYAFVRDSYLQRRRFLVHDGNPPLEYEDFNGEYEDDNGHSSLLPVRTMSDAVAEMAIDSLELVTLVEADAVQSGFAIR</sequence>
<protein>
    <submittedName>
        <fullName evidence="4">VacJ family lipoprotein</fullName>
    </submittedName>
</protein>
<dbReference type="PROSITE" id="PS51257">
    <property type="entry name" value="PROKAR_LIPOPROTEIN"/>
    <property type="match status" value="1"/>
</dbReference>
<proteinExistence type="inferred from homology"/>
<keyword evidence="4" id="KW-0449">Lipoprotein</keyword>
<evidence type="ECO:0000313" key="5">
    <source>
        <dbReference type="Proteomes" id="UP000599523"/>
    </source>
</evidence>
<dbReference type="Proteomes" id="UP000599523">
    <property type="component" value="Unassembled WGS sequence"/>
</dbReference>
<accession>A0A972FC91</accession>
<dbReference type="PANTHER" id="PTHR30035">
    <property type="entry name" value="LIPOPROTEIN VACJ-RELATED"/>
    <property type="match status" value="1"/>
</dbReference>
<evidence type="ECO:0000256" key="3">
    <source>
        <dbReference type="SAM" id="SignalP"/>
    </source>
</evidence>
<comment type="caution">
    <text evidence="4">The sequence shown here is derived from an EMBL/GenBank/DDBJ whole genome shotgun (WGS) entry which is preliminary data.</text>
</comment>
<name>A0A972FC91_9RHOO</name>
<dbReference type="Pfam" id="PF04333">
    <property type="entry name" value="MlaA"/>
    <property type="match status" value="1"/>
</dbReference>
<comment type="similarity">
    <text evidence="1">Belongs to the MlaA family.</text>
</comment>
<dbReference type="PANTHER" id="PTHR30035:SF3">
    <property type="entry name" value="INTERMEMBRANE PHOSPHOLIPID TRANSPORT SYSTEM LIPOPROTEIN MLAA"/>
    <property type="match status" value="1"/>
</dbReference>
<dbReference type="AlphaFoldDB" id="A0A972FC91"/>
<dbReference type="InterPro" id="IPR007428">
    <property type="entry name" value="MlaA"/>
</dbReference>
<evidence type="ECO:0000313" key="4">
    <source>
        <dbReference type="EMBL" id="NMG02612.1"/>
    </source>
</evidence>
<keyword evidence="5" id="KW-1185">Reference proteome</keyword>
<keyword evidence="2 3" id="KW-0732">Signal</keyword>